<evidence type="ECO:0000256" key="5">
    <source>
        <dbReference type="ARBA" id="ARBA00046543"/>
    </source>
</evidence>
<sequence>MSSAAQSSDGGAGQDAEADGEPPHDEAYHQGEVEGEEEAPPAAKQPRLEQEDVGLDLQMIQTAVVPSVDTCGSQGAAGTLEEVACHQSQTDESGQTVGPEEVEGDVEWHQNGAENRETLGPNEEDRENEPEKNSSEDNSAEQRYPSLDFSQNPQMLTGSWAEYTRTAENYLRGCKWAPDGSCIVSNSADNILRVYNLPPELYSSHWDMLSEMSPVLKMTEGDTIYDYCWFPKMTSMDPDTCFIASSSRDNPVHIWDAFYGDLRASFRPYNHLDELTAAHSLCFSPDGSQLYCGFDKIVRVFHTDRPGRDCEQRPTMGEGPSWRGITTISITLTLQTLLNRGY</sequence>
<evidence type="ECO:0000256" key="3">
    <source>
        <dbReference type="ARBA" id="ARBA00040657"/>
    </source>
</evidence>
<dbReference type="Proteomes" id="UP000694700">
    <property type="component" value="Unplaced"/>
</dbReference>
<dbReference type="InterPro" id="IPR015943">
    <property type="entry name" value="WD40/YVTN_repeat-like_dom_sf"/>
</dbReference>
<feature type="compositionally biased region" description="Basic and acidic residues" evidence="6">
    <location>
        <begin position="21"/>
        <end position="32"/>
    </location>
</feature>
<evidence type="ECO:0000256" key="4">
    <source>
        <dbReference type="ARBA" id="ARBA00041558"/>
    </source>
</evidence>
<dbReference type="AlphaFoldDB" id="A0A8C1WXS9"/>
<dbReference type="Pfam" id="PF00400">
    <property type="entry name" value="WD40"/>
    <property type="match status" value="2"/>
</dbReference>
<evidence type="ECO:0000313" key="7">
    <source>
        <dbReference type="Ensembl" id="ENSCCRP00015071856.1"/>
    </source>
</evidence>
<comment type="subunit">
    <text evidence="5">Component of the telomerase holoenzyme complex composed of one molecule of TERT, one molecule of WRAP53/TCAB1, two molecules of H/ACA ribonucleoprotein complex subunits DKC1, NOP10, NHP2 and GAR1, and a telomerase RNA template component (TERC). The telomerase holoenzyme complex is associated with TEP1, SMG6/EST1A and POT1. Interacts with the chaperonin-containing T-complex (TRiC) complex; which mediates the folding of WRAP53/TCAB1. Interacts with COIL. Interacts with SMN1. Interacts with RNF8. Interacts with histone H2AX.</text>
</comment>
<dbReference type="SUPFAM" id="SSF50978">
    <property type="entry name" value="WD40 repeat-like"/>
    <property type="match status" value="1"/>
</dbReference>
<evidence type="ECO:0000313" key="8">
    <source>
        <dbReference type="Proteomes" id="UP000694700"/>
    </source>
</evidence>
<dbReference type="PANTHER" id="PTHR13211">
    <property type="entry name" value="TELOMERASE CAJAL BODY PROTEIN 1"/>
    <property type="match status" value="1"/>
</dbReference>
<dbReference type="GO" id="GO:0030576">
    <property type="term" value="P:Cajal body organization"/>
    <property type="evidence" value="ECO:0007669"/>
    <property type="project" value="TreeGrafter"/>
</dbReference>
<evidence type="ECO:0000256" key="6">
    <source>
        <dbReference type="SAM" id="MobiDB-lite"/>
    </source>
</evidence>
<dbReference type="InterPro" id="IPR051150">
    <property type="entry name" value="SWT21/TCAB1_mRNA_Telomere"/>
</dbReference>
<dbReference type="GO" id="GO:0003723">
    <property type="term" value="F:RNA binding"/>
    <property type="evidence" value="ECO:0007669"/>
    <property type="project" value="TreeGrafter"/>
</dbReference>
<evidence type="ECO:0000256" key="2">
    <source>
        <dbReference type="ARBA" id="ARBA00038279"/>
    </source>
</evidence>
<proteinExistence type="inferred from homology"/>
<dbReference type="GO" id="GO:0015030">
    <property type="term" value="C:Cajal body"/>
    <property type="evidence" value="ECO:0007669"/>
    <property type="project" value="UniProtKB-SubCell"/>
</dbReference>
<name>A0A8C1WXS9_CYPCA</name>
<reference evidence="7" key="1">
    <citation type="submission" date="2025-08" db="UniProtKB">
        <authorList>
            <consortium name="Ensembl"/>
        </authorList>
    </citation>
    <scope>IDENTIFICATION</scope>
</reference>
<dbReference type="InterPro" id="IPR036322">
    <property type="entry name" value="WD40_repeat_dom_sf"/>
</dbReference>
<comment type="subcellular location">
    <subcellularLocation>
        <location evidence="1">Nucleus</location>
        <location evidence="1">Cajal body</location>
    </subcellularLocation>
</comment>
<evidence type="ECO:0000256" key="1">
    <source>
        <dbReference type="ARBA" id="ARBA00004408"/>
    </source>
</evidence>
<dbReference type="SMART" id="SM00320">
    <property type="entry name" value="WD40"/>
    <property type="match status" value="3"/>
</dbReference>
<dbReference type="InterPro" id="IPR001680">
    <property type="entry name" value="WD40_rpt"/>
</dbReference>
<dbReference type="PANTHER" id="PTHR13211:SF0">
    <property type="entry name" value="TELOMERASE CAJAL BODY PROTEIN 1"/>
    <property type="match status" value="1"/>
</dbReference>
<organism evidence="7 8">
    <name type="scientific">Cyprinus carpio</name>
    <name type="common">Common carp</name>
    <dbReference type="NCBI Taxonomy" id="7962"/>
    <lineage>
        <taxon>Eukaryota</taxon>
        <taxon>Metazoa</taxon>
        <taxon>Chordata</taxon>
        <taxon>Craniata</taxon>
        <taxon>Vertebrata</taxon>
        <taxon>Euteleostomi</taxon>
        <taxon>Actinopterygii</taxon>
        <taxon>Neopterygii</taxon>
        <taxon>Teleostei</taxon>
        <taxon>Ostariophysi</taxon>
        <taxon>Cypriniformes</taxon>
        <taxon>Cyprinidae</taxon>
        <taxon>Cyprininae</taxon>
        <taxon>Cyprinus</taxon>
    </lineage>
</organism>
<dbReference type="Gene3D" id="2.130.10.10">
    <property type="entry name" value="YVTN repeat-like/Quinoprotein amine dehydrogenase"/>
    <property type="match status" value="1"/>
</dbReference>
<protein>
    <recommendedName>
        <fullName evidence="3">Telomerase Cajal body protein 1</fullName>
    </recommendedName>
    <alternativeName>
        <fullName evidence="4">WD repeat-containing protein 79</fullName>
    </alternativeName>
</protein>
<accession>A0A8C1WXS9</accession>
<comment type="similarity">
    <text evidence="2">Belongs to the TCAB1 family.</text>
</comment>
<feature type="region of interest" description="Disordered" evidence="6">
    <location>
        <begin position="1"/>
        <end position="54"/>
    </location>
</feature>
<feature type="region of interest" description="Disordered" evidence="6">
    <location>
        <begin position="108"/>
        <end position="153"/>
    </location>
</feature>
<dbReference type="Ensembl" id="ENSCCRT00015074196.1">
    <property type="protein sequence ID" value="ENSCCRP00015071856.1"/>
    <property type="gene ID" value="ENSCCRG00015029096.1"/>
</dbReference>